<organism evidence="2 3">
    <name type="scientific">Streptomyces varsoviensis</name>
    <dbReference type="NCBI Taxonomy" id="67373"/>
    <lineage>
        <taxon>Bacteria</taxon>
        <taxon>Bacillati</taxon>
        <taxon>Actinomycetota</taxon>
        <taxon>Actinomycetes</taxon>
        <taxon>Kitasatosporales</taxon>
        <taxon>Streptomycetaceae</taxon>
        <taxon>Streptomyces</taxon>
    </lineage>
</organism>
<dbReference type="GO" id="GO:0003677">
    <property type="term" value="F:DNA binding"/>
    <property type="evidence" value="ECO:0007669"/>
    <property type="project" value="UniProtKB-KW"/>
</dbReference>
<proteinExistence type="predicted"/>
<dbReference type="Pfam" id="PF19054">
    <property type="entry name" value="DUF5753"/>
    <property type="match status" value="1"/>
</dbReference>
<name>A0ABR5IVR8_9ACTN</name>
<gene>
    <name evidence="2" type="ORF">ADK38_37785</name>
</gene>
<reference evidence="2 3" key="1">
    <citation type="submission" date="2015-07" db="EMBL/GenBank/DDBJ databases">
        <authorList>
            <person name="Ju K.-S."/>
            <person name="Doroghazi J.R."/>
            <person name="Metcalf W.W."/>
        </authorList>
    </citation>
    <scope>NUCLEOTIDE SEQUENCE [LARGE SCALE GENOMIC DNA]</scope>
    <source>
        <strain evidence="2 3">NRRL B-3589</strain>
    </source>
</reference>
<keyword evidence="3" id="KW-1185">Reference proteome</keyword>
<keyword evidence="2" id="KW-0238">DNA-binding</keyword>
<accession>A0ABR5IVR8</accession>
<dbReference type="Pfam" id="PF13560">
    <property type="entry name" value="HTH_31"/>
    <property type="match status" value="1"/>
</dbReference>
<sequence>MSDKQQRPPTVRLRRLAAGMSRLRADAGLTREEVAARTSINEATIYRVEHARARPQKRTLLALLDLYEASEEQREDLLAAHRGANDQGWLRPYHSELPEEYTAYIGFESEARTVRNYESLFVPGLAQTEAYARAVIKGVLPKASQKEVDQRVQARMERQVLLTKRLPLQLWAIVDEAAIRRVVGGRAVMGEQAQHLLKLMDAPNITFQVIPFDKGAHAGMPGGFVHMDFPDATDPELVYVDTPAGDLFLESEAEMRRYKSMFEHLQAIALAPNESADLLVKVAEARV</sequence>
<dbReference type="RefSeq" id="WP_030885717.1">
    <property type="nucleotide sequence ID" value="NZ_JBIRHZ010000010.1"/>
</dbReference>
<dbReference type="EMBL" id="LGUT01003553">
    <property type="protein sequence ID" value="KOG85243.1"/>
    <property type="molecule type" value="Genomic_DNA"/>
</dbReference>
<evidence type="ECO:0000313" key="2">
    <source>
        <dbReference type="EMBL" id="KOG85243.1"/>
    </source>
</evidence>
<protein>
    <submittedName>
        <fullName evidence="2">DNA-binding protein</fullName>
    </submittedName>
</protein>
<dbReference type="SUPFAM" id="SSF47413">
    <property type="entry name" value="lambda repressor-like DNA-binding domains"/>
    <property type="match status" value="1"/>
</dbReference>
<feature type="domain" description="HTH cro/C1-type" evidence="1">
    <location>
        <begin position="20"/>
        <end position="74"/>
    </location>
</feature>
<comment type="caution">
    <text evidence="2">The sequence shown here is derived from an EMBL/GenBank/DDBJ whole genome shotgun (WGS) entry which is preliminary data.</text>
</comment>
<evidence type="ECO:0000313" key="3">
    <source>
        <dbReference type="Proteomes" id="UP000037020"/>
    </source>
</evidence>
<dbReference type="Proteomes" id="UP000037020">
    <property type="component" value="Unassembled WGS sequence"/>
</dbReference>
<dbReference type="SMART" id="SM00530">
    <property type="entry name" value="HTH_XRE"/>
    <property type="match status" value="1"/>
</dbReference>
<dbReference type="Gene3D" id="1.10.260.40">
    <property type="entry name" value="lambda repressor-like DNA-binding domains"/>
    <property type="match status" value="1"/>
</dbReference>
<dbReference type="CDD" id="cd00093">
    <property type="entry name" value="HTH_XRE"/>
    <property type="match status" value="1"/>
</dbReference>
<dbReference type="InterPro" id="IPR010982">
    <property type="entry name" value="Lambda_DNA-bd_dom_sf"/>
</dbReference>
<evidence type="ECO:0000259" key="1">
    <source>
        <dbReference type="PROSITE" id="PS50943"/>
    </source>
</evidence>
<dbReference type="PROSITE" id="PS50943">
    <property type="entry name" value="HTH_CROC1"/>
    <property type="match status" value="1"/>
</dbReference>
<dbReference type="InterPro" id="IPR043917">
    <property type="entry name" value="DUF5753"/>
</dbReference>
<dbReference type="InterPro" id="IPR001387">
    <property type="entry name" value="Cro/C1-type_HTH"/>
</dbReference>